<dbReference type="InterPro" id="IPR029044">
    <property type="entry name" value="Nucleotide-diphossugar_trans"/>
</dbReference>
<proteinExistence type="predicted"/>
<feature type="transmembrane region" description="Helical" evidence="1">
    <location>
        <begin position="256"/>
        <end position="288"/>
    </location>
</feature>
<dbReference type="InterPro" id="IPR001173">
    <property type="entry name" value="Glyco_trans_2-like"/>
</dbReference>
<protein>
    <submittedName>
        <fullName evidence="4">Uncharacterized protein</fullName>
    </submittedName>
</protein>
<dbReference type="Pfam" id="PF13632">
    <property type="entry name" value="Glyco_trans_2_3"/>
    <property type="match status" value="1"/>
</dbReference>
<feature type="transmembrane region" description="Helical" evidence="1">
    <location>
        <begin position="627"/>
        <end position="646"/>
    </location>
</feature>
<feature type="transmembrane region" description="Helical" evidence="1">
    <location>
        <begin position="217"/>
        <end position="236"/>
    </location>
</feature>
<name>A0A261XV81_9FUNG</name>
<dbReference type="PANTHER" id="PTHR35408:SF2">
    <property type="entry name" value="GLYCOSYLTRANSFERASE 2-LIKE DOMAIN-CONTAINING PROTEIN"/>
    <property type="match status" value="1"/>
</dbReference>
<accession>A0A261XV81</accession>
<feature type="domain" description="DUF7928" evidence="3">
    <location>
        <begin position="48"/>
        <end position="196"/>
    </location>
</feature>
<comment type="caution">
    <text evidence="4">The sequence shown here is derived from an EMBL/GenBank/DDBJ whole genome shotgun (WGS) entry which is preliminary data.</text>
</comment>
<evidence type="ECO:0000313" key="5">
    <source>
        <dbReference type="Proteomes" id="UP000242875"/>
    </source>
</evidence>
<keyword evidence="1" id="KW-0472">Membrane</keyword>
<dbReference type="EMBL" id="MVBO01000170">
    <property type="protein sequence ID" value="OZJ02269.1"/>
    <property type="molecule type" value="Genomic_DNA"/>
</dbReference>
<evidence type="ECO:0000259" key="3">
    <source>
        <dbReference type="Pfam" id="PF25550"/>
    </source>
</evidence>
<dbReference type="InterPro" id="IPR057688">
    <property type="entry name" value="DUF7928"/>
</dbReference>
<keyword evidence="5" id="KW-1185">Reference proteome</keyword>
<sequence length="886" mass="100242">MKLEHNSSSSTVATTVEADPFRSEDEDGIIESVGYVVNEEGEYVSTAKYDLMAEHLYTACRAKGYFNANNIGCVTLRISHGNSIFYPAMTNDVFREVISAFNVEVAIKMSSKIVKSVFESLPLNARDVLLRDGIKIQVLDSARHLLRARKHQWAAFIREDQTLILWGDSFDAILDVAEVMEKKLVQLIWSGMPKEAMEEVAEKERDLESLDTQQRPYMFITSIANTLAAMTVIILLSNGPRALLVEWYIDGDWTRFFIMLTIPMLALATQFVPQTLFASLFAMIGPLWQVNENPMFYSGKPPRNRLSGENLPHITVQVPVYKESLNGVIDLTIQSIKAAITTYELQGGTVNIFVNDDSMQLLNERDRRIRQQYYTNHPIGWVARPPHGHNGFIRAGRFKKASNMNFALNISTKVEEALEAIRNPFWGEEEEAIAYERTLNAVVEQDGRAWAAGNIRVGDRDDAEPRVWYRLVYAHAIRITVAGGDVAAFVGHNAFLRWSAMRDVAFEEDGVRKIWSESHVSEDFDIALRLQIAGYVCRYATYSNNMFKGRELIFHPLYKWIYKGPFTPLFRKFLFSNMMLHSKIGILGYIGSYYAISCSIWLTLLGYFLCGWWAYAVDHFYITNFEVLFATLCVFPLFGNVALSVIRYRLKEMSLLGAFFDTAKWIPFFAIFFGGLSFYVSLALMAHFVGYNMQWGAAAKELEESNFFREVPKVLKDYMFMYLFMIAIIAGMCCLAFMVPVEWSITGATVVAPLALDCKQSALQIIYSILHNPHSTDHVNTLLTALAEKSVLHMVGLSPHVVDYIKSHTLDVLTRDVGPMFAKVSGTLFIPTFPYNVPGKCGSPAITDNEAYQTSFVVQGPLDGFCLGKRKVDDTNVNCIPNEPRK</sequence>
<dbReference type="Gene3D" id="3.90.550.10">
    <property type="entry name" value="Spore Coat Polysaccharide Biosynthesis Protein SpsA, Chain A"/>
    <property type="match status" value="1"/>
</dbReference>
<feature type="transmembrane region" description="Helical" evidence="1">
    <location>
        <begin position="719"/>
        <end position="739"/>
    </location>
</feature>
<evidence type="ECO:0000259" key="2">
    <source>
        <dbReference type="Pfam" id="PF13632"/>
    </source>
</evidence>
<keyword evidence="1" id="KW-0812">Transmembrane</keyword>
<dbReference type="AlphaFoldDB" id="A0A261XV81"/>
<dbReference type="Pfam" id="PF25550">
    <property type="entry name" value="DUF7928"/>
    <property type="match status" value="1"/>
</dbReference>
<dbReference type="Proteomes" id="UP000242875">
    <property type="component" value="Unassembled WGS sequence"/>
</dbReference>
<dbReference type="SUPFAM" id="SSF53448">
    <property type="entry name" value="Nucleotide-diphospho-sugar transferases"/>
    <property type="match status" value="1"/>
</dbReference>
<evidence type="ECO:0000256" key="1">
    <source>
        <dbReference type="SAM" id="Phobius"/>
    </source>
</evidence>
<feature type="transmembrane region" description="Helical" evidence="1">
    <location>
        <begin position="586"/>
        <end position="615"/>
    </location>
</feature>
<feature type="transmembrane region" description="Helical" evidence="1">
    <location>
        <begin position="666"/>
        <end position="689"/>
    </location>
</feature>
<feature type="domain" description="Glycosyltransferase 2-like" evidence="2">
    <location>
        <begin position="472"/>
        <end position="609"/>
    </location>
</feature>
<dbReference type="OrthoDB" id="38531at2759"/>
<organism evidence="4 5">
    <name type="scientific">Bifiguratus adelaidae</name>
    <dbReference type="NCBI Taxonomy" id="1938954"/>
    <lineage>
        <taxon>Eukaryota</taxon>
        <taxon>Fungi</taxon>
        <taxon>Fungi incertae sedis</taxon>
        <taxon>Mucoromycota</taxon>
        <taxon>Mucoromycotina</taxon>
        <taxon>Endogonomycetes</taxon>
        <taxon>Endogonales</taxon>
        <taxon>Endogonales incertae sedis</taxon>
        <taxon>Bifiguratus</taxon>
    </lineage>
</organism>
<keyword evidence="1" id="KW-1133">Transmembrane helix</keyword>
<gene>
    <name evidence="4" type="ORF">BZG36_05156</name>
</gene>
<reference evidence="4 5" key="1">
    <citation type="journal article" date="2017" name="Mycologia">
        <title>Bifiguratus adelaidae, gen. et sp. nov., a new member of Mucoromycotina in endophytic and soil-dwelling habitats.</title>
        <authorList>
            <person name="Torres-Cruz T.J."/>
            <person name="Billingsley Tobias T.L."/>
            <person name="Almatruk M."/>
            <person name="Hesse C."/>
            <person name="Kuske C.R."/>
            <person name="Desiro A."/>
            <person name="Benucci G.M."/>
            <person name="Bonito G."/>
            <person name="Stajich J.E."/>
            <person name="Dunlap C."/>
            <person name="Arnold A.E."/>
            <person name="Porras-Alfaro A."/>
        </authorList>
    </citation>
    <scope>NUCLEOTIDE SEQUENCE [LARGE SCALE GENOMIC DNA]</scope>
    <source>
        <strain evidence="4 5">AZ0501</strain>
    </source>
</reference>
<evidence type="ECO:0000313" key="4">
    <source>
        <dbReference type="EMBL" id="OZJ02269.1"/>
    </source>
</evidence>
<dbReference type="PANTHER" id="PTHR35408">
    <property type="entry name" value="CHROMOSOME 15, WHOLE GENOME SHOTGUN SEQUENCE"/>
    <property type="match status" value="1"/>
</dbReference>